<dbReference type="EMBL" id="QXIL01000009">
    <property type="protein sequence ID" value="RXI78625.1"/>
    <property type="molecule type" value="Genomic_DNA"/>
</dbReference>
<feature type="domain" description="HTH lysR-type" evidence="4">
    <location>
        <begin position="9"/>
        <end position="66"/>
    </location>
</feature>
<dbReference type="PANTHER" id="PTHR30126:SF98">
    <property type="entry name" value="HTH-TYPE TRANSCRIPTIONAL ACTIVATOR BAUR"/>
    <property type="match status" value="1"/>
</dbReference>
<evidence type="ECO:0000313" key="6">
    <source>
        <dbReference type="Proteomes" id="UP000290602"/>
    </source>
</evidence>
<accession>A0A4Q0VHE5</accession>
<comment type="caution">
    <text evidence="5">The sequence shown here is derived from an EMBL/GenBank/DDBJ whole genome shotgun (WGS) entry which is preliminary data.</text>
</comment>
<dbReference type="PANTHER" id="PTHR30126">
    <property type="entry name" value="HTH-TYPE TRANSCRIPTIONAL REGULATOR"/>
    <property type="match status" value="1"/>
</dbReference>
<dbReference type="GO" id="GO:0003700">
    <property type="term" value="F:DNA-binding transcription factor activity"/>
    <property type="evidence" value="ECO:0007669"/>
    <property type="project" value="InterPro"/>
</dbReference>
<evidence type="ECO:0000313" key="5">
    <source>
        <dbReference type="EMBL" id="RXI78625.1"/>
    </source>
</evidence>
<reference evidence="5 6" key="1">
    <citation type="submission" date="2018-08" db="EMBL/GenBank/DDBJ databases">
        <title>Lactobacillus suantsai sp. nov., isolated from traditional fermented suan-tsai in Taiwan.</title>
        <authorList>
            <person name="Huang C.-H."/>
        </authorList>
    </citation>
    <scope>NUCLEOTIDE SEQUENCE [LARGE SCALE GENOMIC DNA]</scope>
    <source>
        <strain evidence="5 6">BCRC 12945</strain>
    </source>
</reference>
<gene>
    <name evidence="5" type="ORF">DXH47_06045</name>
</gene>
<dbReference type="GO" id="GO:0000976">
    <property type="term" value="F:transcription cis-regulatory region binding"/>
    <property type="evidence" value="ECO:0007669"/>
    <property type="project" value="TreeGrafter"/>
</dbReference>
<dbReference type="InterPro" id="IPR036388">
    <property type="entry name" value="WH-like_DNA-bd_sf"/>
</dbReference>
<dbReference type="Proteomes" id="UP000290602">
    <property type="component" value="Unassembled WGS sequence"/>
</dbReference>
<keyword evidence="3" id="KW-0804">Transcription</keyword>
<evidence type="ECO:0000256" key="1">
    <source>
        <dbReference type="ARBA" id="ARBA00009437"/>
    </source>
</evidence>
<protein>
    <submittedName>
        <fullName evidence="5">LysR family transcriptional regulator</fullName>
    </submittedName>
</protein>
<evidence type="ECO:0000259" key="4">
    <source>
        <dbReference type="PROSITE" id="PS50931"/>
    </source>
</evidence>
<dbReference type="InterPro" id="IPR036390">
    <property type="entry name" value="WH_DNA-bd_sf"/>
</dbReference>
<dbReference type="PROSITE" id="PS50931">
    <property type="entry name" value="HTH_LYSR"/>
    <property type="match status" value="1"/>
</dbReference>
<keyword evidence="6" id="KW-1185">Reference proteome</keyword>
<organism evidence="5 6">
    <name type="scientific">Levilactobacillus suantsaii</name>
    <dbReference type="NCBI Taxonomy" id="2292255"/>
    <lineage>
        <taxon>Bacteria</taxon>
        <taxon>Bacillati</taxon>
        <taxon>Bacillota</taxon>
        <taxon>Bacilli</taxon>
        <taxon>Lactobacillales</taxon>
        <taxon>Lactobacillaceae</taxon>
        <taxon>Levilactobacillus</taxon>
    </lineage>
</organism>
<keyword evidence="2" id="KW-0805">Transcription regulation</keyword>
<name>A0A4Q0VHE5_9LACO</name>
<evidence type="ECO:0000256" key="3">
    <source>
        <dbReference type="ARBA" id="ARBA00023163"/>
    </source>
</evidence>
<dbReference type="OrthoDB" id="9785745at2"/>
<dbReference type="Pfam" id="PF00126">
    <property type="entry name" value="HTH_1"/>
    <property type="match status" value="1"/>
</dbReference>
<dbReference type="SUPFAM" id="SSF53850">
    <property type="entry name" value="Periplasmic binding protein-like II"/>
    <property type="match status" value="1"/>
</dbReference>
<dbReference type="InterPro" id="IPR000847">
    <property type="entry name" value="LysR_HTH_N"/>
</dbReference>
<comment type="similarity">
    <text evidence="1">Belongs to the LysR transcriptional regulatory family.</text>
</comment>
<proteinExistence type="inferred from homology"/>
<dbReference type="SUPFAM" id="SSF46785">
    <property type="entry name" value="Winged helix' DNA-binding domain"/>
    <property type="match status" value="1"/>
</dbReference>
<sequence>MVNGGMAMLDMMSLAIFELVVTNGSFTQAAAHGYLTPPAVKRRIEELEKQIGVTLFLRTAQGVQLTAAGKLLHQQAPALINHSESLLKQVQHYTGSQAKVIRIGTSTLNPASRQSALWAEVSRQLPDYRFQFIPLETLNMGFPMLYQHLGEQVDLLVGPSGFQQTPSHIHFYQLATAKLTLTMCQTDALARQAVIQPDDLVGTKLALIPQYESNAIDQVYDYLAQAQIKFTAMAADAHYTIETFNRDILPNQPLLTLDCWPAILPGTVTRPLNLPVSIPYGIMAPLKLTPAMVKLTNVVQQIIDN</sequence>
<dbReference type="AlphaFoldDB" id="A0A4Q0VHE5"/>
<evidence type="ECO:0000256" key="2">
    <source>
        <dbReference type="ARBA" id="ARBA00023015"/>
    </source>
</evidence>
<dbReference type="Gene3D" id="1.10.10.10">
    <property type="entry name" value="Winged helix-like DNA-binding domain superfamily/Winged helix DNA-binding domain"/>
    <property type="match status" value="1"/>
</dbReference>